<keyword evidence="1" id="KW-0547">Nucleotide-binding</keyword>
<feature type="region of interest" description="Disordered" evidence="4">
    <location>
        <begin position="68"/>
        <end position="89"/>
    </location>
</feature>
<dbReference type="GO" id="GO:0006298">
    <property type="term" value="P:mismatch repair"/>
    <property type="evidence" value="ECO:0007669"/>
    <property type="project" value="InterPro"/>
</dbReference>
<evidence type="ECO:0000256" key="2">
    <source>
        <dbReference type="ARBA" id="ARBA00022840"/>
    </source>
</evidence>
<evidence type="ECO:0000256" key="3">
    <source>
        <dbReference type="ARBA" id="ARBA00023125"/>
    </source>
</evidence>
<dbReference type="InterPro" id="IPR027417">
    <property type="entry name" value="P-loop_NTPase"/>
</dbReference>
<dbReference type="Proteomes" id="UP000254712">
    <property type="component" value="Unassembled WGS sequence"/>
</dbReference>
<dbReference type="PANTHER" id="PTHR11361">
    <property type="entry name" value="DNA MISMATCH REPAIR PROTEIN MUTS FAMILY MEMBER"/>
    <property type="match status" value="1"/>
</dbReference>
<evidence type="ECO:0000256" key="4">
    <source>
        <dbReference type="SAM" id="MobiDB-lite"/>
    </source>
</evidence>
<dbReference type="GO" id="GO:0140664">
    <property type="term" value="F:ATP-dependent DNA damage sensor activity"/>
    <property type="evidence" value="ECO:0007669"/>
    <property type="project" value="InterPro"/>
</dbReference>
<evidence type="ECO:0000259" key="5">
    <source>
        <dbReference type="Pfam" id="PF00488"/>
    </source>
</evidence>
<reference evidence="6 7" key="1">
    <citation type="submission" date="2018-06" db="EMBL/GenBank/DDBJ databases">
        <authorList>
            <consortium name="Pathogen Informatics"/>
            <person name="Doyle S."/>
        </authorList>
    </citation>
    <scope>NUCLEOTIDE SEQUENCE [LARGE SCALE GENOMIC DNA]</scope>
    <source>
        <strain evidence="6 7">NCTC8261</strain>
    </source>
</reference>
<evidence type="ECO:0000313" key="6">
    <source>
        <dbReference type="EMBL" id="SUH35362.1"/>
    </source>
</evidence>
<keyword evidence="3" id="KW-0238">DNA-binding</keyword>
<dbReference type="GO" id="GO:0005524">
    <property type="term" value="F:ATP binding"/>
    <property type="evidence" value="ECO:0007669"/>
    <property type="project" value="UniProtKB-KW"/>
</dbReference>
<dbReference type="Gene3D" id="3.40.50.300">
    <property type="entry name" value="P-loop containing nucleotide triphosphate hydrolases"/>
    <property type="match status" value="1"/>
</dbReference>
<dbReference type="GO" id="GO:0005829">
    <property type="term" value="C:cytosol"/>
    <property type="evidence" value="ECO:0007669"/>
    <property type="project" value="TreeGrafter"/>
</dbReference>
<proteinExistence type="predicted"/>
<sequence>MSRLSLTAQSVAAAPDVDHYRPNMGGKSTYMRQTALIALLAYIGSYVPAQNVEIGPIDRIFYPRRRSGRPGFRAFDLYGGDDRNREHSA</sequence>
<dbReference type="AlphaFoldDB" id="A0A379WMW4"/>
<feature type="domain" description="DNA mismatch repair proteins mutS family" evidence="5">
    <location>
        <begin position="22"/>
        <end position="61"/>
    </location>
</feature>
<protein>
    <submittedName>
        <fullName evidence="6">DNA mismatch repair protein MutS</fullName>
    </submittedName>
</protein>
<evidence type="ECO:0000256" key="1">
    <source>
        <dbReference type="ARBA" id="ARBA00022741"/>
    </source>
</evidence>
<dbReference type="GO" id="GO:0030983">
    <property type="term" value="F:mismatched DNA binding"/>
    <property type="evidence" value="ECO:0007669"/>
    <property type="project" value="InterPro"/>
</dbReference>
<dbReference type="Pfam" id="PF00488">
    <property type="entry name" value="MutS_V"/>
    <property type="match status" value="1"/>
</dbReference>
<name>A0A379WMW4_SALET</name>
<feature type="compositionally biased region" description="Basic and acidic residues" evidence="4">
    <location>
        <begin position="80"/>
        <end position="89"/>
    </location>
</feature>
<dbReference type="PANTHER" id="PTHR11361:SF34">
    <property type="entry name" value="DNA MISMATCH REPAIR PROTEIN MSH1, MITOCHONDRIAL"/>
    <property type="match status" value="1"/>
</dbReference>
<evidence type="ECO:0000313" key="7">
    <source>
        <dbReference type="Proteomes" id="UP000254712"/>
    </source>
</evidence>
<accession>A0A379WMW4</accession>
<dbReference type="InterPro" id="IPR000432">
    <property type="entry name" value="DNA_mismatch_repair_MutS_C"/>
</dbReference>
<organism evidence="6 7">
    <name type="scientific">Salmonella enterica I</name>
    <dbReference type="NCBI Taxonomy" id="59201"/>
    <lineage>
        <taxon>Bacteria</taxon>
        <taxon>Pseudomonadati</taxon>
        <taxon>Pseudomonadota</taxon>
        <taxon>Gammaproteobacteria</taxon>
        <taxon>Enterobacterales</taxon>
        <taxon>Enterobacteriaceae</taxon>
        <taxon>Salmonella</taxon>
    </lineage>
</organism>
<keyword evidence="2" id="KW-0067">ATP-binding</keyword>
<dbReference type="SUPFAM" id="SSF52540">
    <property type="entry name" value="P-loop containing nucleoside triphosphate hydrolases"/>
    <property type="match status" value="1"/>
</dbReference>
<dbReference type="EMBL" id="UGXT01000002">
    <property type="protein sequence ID" value="SUH35362.1"/>
    <property type="molecule type" value="Genomic_DNA"/>
</dbReference>
<gene>
    <name evidence="6" type="primary">mutS_3</name>
    <name evidence="6" type="ORF">NCTC8261_01579</name>
</gene>
<dbReference type="InterPro" id="IPR045076">
    <property type="entry name" value="MutS"/>
</dbReference>